<keyword evidence="1" id="KW-0812">Transmembrane</keyword>
<dbReference type="EMBL" id="CAFBNC010000018">
    <property type="protein sequence ID" value="CAB4929453.1"/>
    <property type="molecule type" value="Genomic_DNA"/>
</dbReference>
<dbReference type="AlphaFoldDB" id="A0A6J7IE18"/>
<evidence type="ECO:0000313" key="3">
    <source>
        <dbReference type="EMBL" id="CAB4929453.1"/>
    </source>
</evidence>
<dbReference type="EMBL" id="CAEMXZ010000039">
    <property type="protein sequence ID" value="CAB4323345.1"/>
    <property type="molecule type" value="Genomic_DNA"/>
</dbReference>
<keyword evidence="1" id="KW-1133">Transmembrane helix</keyword>
<reference evidence="3" key="1">
    <citation type="submission" date="2020-05" db="EMBL/GenBank/DDBJ databases">
        <authorList>
            <person name="Chiriac C."/>
            <person name="Salcher M."/>
            <person name="Ghai R."/>
            <person name="Kavagutti S V."/>
        </authorList>
    </citation>
    <scope>NUCLEOTIDE SEQUENCE</scope>
</reference>
<feature type="transmembrane region" description="Helical" evidence="1">
    <location>
        <begin position="84"/>
        <end position="105"/>
    </location>
</feature>
<name>A0A6J7IE18_9ZZZZ</name>
<proteinExistence type="predicted"/>
<accession>A0A6J7IE18</accession>
<keyword evidence="1" id="KW-0472">Membrane</keyword>
<sequence>METRRWTNPTQPQTLQIAVFLLYINAVFSALAFNPIAFALALGQGAAAFGIANEKRWGYVLGIVAATFGLLPFALYLLNSGVGSIFNLSLLISLVFPVALFALLIHPQSREYQRIWFS</sequence>
<evidence type="ECO:0000313" key="2">
    <source>
        <dbReference type="EMBL" id="CAB4323345.1"/>
    </source>
</evidence>
<feature type="transmembrane region" description="Helical" evidence="1">
    <location>
        <begin position="57"/>
        <end position="78"/>
    </location>
</feature>
<feature type="transmembrane region" description="Helical" evidence="1">
    <location>
        <begin position="20"/>
        <end position="45"/>
    </location>
</feature>
<protein>
    <submittedName>
        <fullName evidence="3">Unannotated protein</fullName>
    </submittedName>
</protein>
<organism evidence="3">
    <name type="scientific">freshwater metagenome</name>
    <dbReference type="NCBI Taxonomy" id="449393"/>
    <lineage>
        <taxon>unclassified sequences</taxon>
        <taxon>metagenomes</taxon>
        <taxon>ecological metagenomes</taxon>
    </lineage>
</organism>
<evidence type="ECO:0000256" key="1">
    <source>
        <dbReference type="SAM" id="Phobius"/>
    </source>
</evidence>
<gene>
    <name evidence="2" type="ORF">UFOPK1392_01099</name>
    <name evidence="3" type="ORF">UFOPK3733_00579</name>
</gene>